<evidence type="ECO:0000313" key="11">
    <source>
        <dbReference type="Proteomes" id="UP000462363"/>
    </source>
</evidence>
<keyword evidence="2" id="KW-1003">Cell membrane</keyword>
<dbReference type="InterPro" id="IPR025857">
    <property type="entry name" value="MacB_PCD"/>
</dbReference>
<proteinExistence type="inferred from homology"/>
<dbReference type="InterPro" id="IPR003838">
    <property type="entry name" value="ABC3_permease_C"/>
</dbReference>
<evidence type="ECO:0000259" key="8">
    <source>
        <dbReference type="Pfam" id="PF02687"/>
    </source>
</evidence>
<protein>
    <submittedName>
        <fullName evidence="10">ABC transporter permease</fullName>
    </submittedName>
</protein>
<feature type="domain" description="ABC3 transporter permease C-terminal" evidence="8">
    <location>
        <begin position="249"/>
        <end position="356"/>
    </location>
</feature>
<dbReference type="EMBL" id="VUMB01000078">
    <property type="protein sequence ID" value="MSS42057.1"/>
    <property type="molecule type" value="Genomic_DNA"/>
</dbReference>
<keyword evidence="3 7" id="KW-0812">Transmembrane</keyword>
<gene>
    <name evidence="10" type="ORF">FYJ37_17595</name>
</gene>
<evidence type="ECO:0000256" key="7">
    <source>
        <dbReference type="SAM" id="Phobius"/>
    </source>
</evidence>
<evidence type="ECO:0000313" key="10">
    <source>
        <dbReference type="EMBL" id="MSS42057.1"/>
    </source>
</evidence>
<feature type="domain" description="MacB-like periplasmic core" evidence="9">
    <location>
        <begin position="60"/>
        <end position="208"/>
    </location>
</feature>
<feature type="transmembrane region" description="Helical" evidence="7">
    <location>
        <begin position="328"/>
        <end position="348"/>
    </location>
</feature>
<evidence type="ECO:0000259" key="9">
    <source>
        <dbReference type="Pfam" id="PF12704"/>
    </source>
</evidence>
<comment type="subcellular location">
    <subcellularLocation>
        <location evidence="1">Cell membrane</location>
        <topology evidence="1">Multi-pass membrane protein</topology>
    </subcellularLocation>
</comment>
<dbReference type="Proteomes" id="UP000462363">
    <property type="component" value="Unassembled WGS sequence"/>
</dbReference>
<dbReference type="PANTHER" id="PTHR30572:SF4">
    <property type="entry name" value="ABC TRANSPORTER PERMEASE YTRF"/>
    <property type="match status" value="1"/>
</dbReference>
<dbReference type="GO" id="GO:0022857">
    <property type="term" value="F:transmembrane transporter activity"/>
    <property type="evidence" value="ECO:0007669"/>
    <property type="project" value="TreeGrafter"/>
</dbReference>
<keyword evidence="4 7" id="KW-1133">Transmembrane helix</keyword>
<accession>A0A844FBQ3</accession>
<sequence length="366" mass="42297">MIDMKSGHYIEMLWKRKIIIISFYLSLLLPAYCLSNARCFYEQLKNVYSQDLEQGKGLLYYGETISLQQRKEIEQIETDNVAYEFRRDEIIPGISVEKDTTIKGCGGAIFSFYGKSMLKGRFFNANELFEGKPVCVISDSVANAASLEINDKIRMYQTSFRIIGISREFGRNIMYVPYEMYPLIYPDQFMQQEILINENIDAKVKEQISVRFQEILKGKEVTERNLTEGKKESRLFVKKMIWSRVAGGIGVSVFSIINIFVLLLGMMNRKKEQYAIRRAVGAKKVDVYFLFMKECIHDMCMAMVLLIVTFQSIIKYMNLAQEITYDLVSILGIAGISVAFCFILSILLTHNFMKQPIYLLLQKEGE</sequence>
<dbReference type="InterPro" id="IPR050250">
    <property type="entry name" value="Macrolide_Exporter_MacB"/>
</dbReference>
<evidence type="ECO:0000256" key="3">
    <source>
        <dbReference type="ARBA" id="ARBA00022692"/>
    </source>
</evidence>
<evidence type="ECO:0000256" key="2">
    <source>
        <dbReference type="ARBA" id="ARBA00022475"/>
    </source>
</evidence>
<keyword evidence="5 7" id="KW-0472">Membrane</keyword>
<organism evidence="10 11">
    <name type="scientific">Clostridium scindens (strain JCM 10418 / VPI 12708)</name>
    <dbReference type="NCBI Taxonomy" id="29347"/>
    <lineage>
        <taxon>Bacteria</taxon>
        <taxon>Bacillati</taxon>
        <taxon>Bacillota</taxon>
        <taxon>Clostridia</taxon>
        <taxon>Lachnospirales</taxon>
        <taxon>Lachnospiraceae</taxon>
    </lineage>
</organism>
<feature type="transmembrane region" description="Helical" evidence="7">
    <location>
        <begin position="241"/>
        <end position="266"/>
    </location>
</feature>
<dbReference type="GO" id="GO:0005886">
    <property type="term" value="C:plasma membrane"/>
    <property type="evidence" value="ECO:0007669"/>
    <property type="project" value="UniProtKB-SubCell"/>
</dbReference>
<dbReference type="Pfam" id="PF12704">
    <property type="entry name" value="MacB_PCD"/>
    <property type="match status" value="1"/>
</dbReference>
<evidence type="ECO:0000256" key="4">
    <source>
        <dbReference type="ARBA" id="ARBA00022989"/>
    </source>
</evidence>
<name>A0A844FBQ3_CLOSV</name>
<dbReference type="RefSeq" id="WP_154322952.1">
    <property type="nucleotide sequence ID" value="NZ_CP045695.1"/>
</dbReference>
<comment type="similarity">
    <text evidence="6">Belongs to the ABC-4 integral membrane protein family.</text>
</comment>
<dbReference type="Pfam" id="PF02687">
    <property type="entry name" value="FtsX"/>
    <property type="match status" value="1"/>
</dbReference>
<evidence type="ECO:0000256" key="1">
    <source>
        <dbReference type="ARBA" id="ARBA00004651"/>
    </source>
</evidence>
<evidence type="ECO:0000256" key="6">
    <source>
        <dbReference type="ARBA" id="ARBA00038076"/>
    </source>
</evidence>
<feature type="transmembrane region" description="Helical" evidence="7">
    <location>
        <begin position="287"/>
        <end position="308"/>
    </location>
</feature>
<dbReference type="PANTHER" id="PTHR30572">
    <property type="entry name" value="MEMBRANE COMPONENT OF TRANSPORTER-RELATED"/>
    <property type="match status" value="1"/>
</dbReference>
<dbReference type="AlphaFoldDB" id="A0A844FBQ3"/>
<comment type="caution">
    <text evidence="10">The sequence shown here is derived from an EMBL/GenBank/DDBJ whole genome shotgun (WGS) entry which is preliminary data.</text>
</comment>
<reference evidence="10 11" key="1">
    <citation type="submission" date="2019-08" db="EMBL/GenBank/DDBJ databases">
        <title>In-depth cultivation of the pig gut microbiome towards novel bacterial diversity and tailored functional studies.</title>
        <authorList>
            <person name="Wylensek D."/>
            <person name="Hitch T.C.A."/>
            <person name="Clavel T."/>
        </authorList>
    </citation>
    <scope>NUCLEOTIDE SEQUENCE [LARGE SCALE GENOMIC DNA]</scope>
    <source>
        <strain evidence="10 11">BL-389-WT-3D</strain>
    </source>
</reference>
<evidence type="ECO:0000256" key="5">
    <source>
        <dbReference type="ARBA" id="ARBA00023136"/>
    </source>
</evidence>